<keyword evidence="7" id="KW-1185">Reference proteome</keyword>
<dbReference type="SUPFAM" id="SSF81901">
    <property type="entry name" value="HCP-like"/>
    <property type="match status" value="2"/>
</dbReference>
<feature type="repeat" description="PPR" evidence="3">
    <location>
        <begin position="914"/>
        <end position="948"/>
    </location>
</feature>
<feature type="repeat" description="PPR" evidence="3">
    <location>
        <begin position="809"/>
        <end position="843"/>
    </location>
</feature>
<dbReference type="InterPro" id="IPR002885">
    <property type="entry name" value="PPR_rpt"/>
</dbReference>
<feature type="repeat" description="PPR" evidence="3">
    <location>
        <begin position="324"/>
        <end position="358"/>
    </location>
</feature>
<evidence type="ECO:0000256" key="4">
    <source>
        <dbReference type="SAM" id="MobiDB-lite"/>
    </source>
</evidence>
<evidence type="ECO:0000256" key="2">
    <source>
        <dbReference type="ARBA" id="ARBA00022737"/>
    </source>
</evidence>
<dbReference type="Pfam" id="PF17177">
    <property type="entry name" value="PPR_long"/>
    <property type="match status" value="2"/>
</dbReference>
<feature type="repeat" description="PPR" evidence="3">
    <location>
        <begin position="774"/>
        <end position="808"/>
    </location>
</feature>
<feature type="repeat" description="PPR" evidence="3">
    <location>
        <begin position="359"/>
        <end position="393"/>
    </location>
</feature>
<gene>
    <name evidence="6" type="ORF">Scep_027056</name>
</gene>
<dbReference type="Gene3D" id="1.25.40.10">
    <property type="entry name" value="Tetratricopeptide repeat domain"/>
    <property type="match status" value="7"/>
</dbReference>
<dbReference type="EMBL" id="JBBNAG010000011">
    <property type="protein sequence ID" value="KAK9095587.1"/>
    <property type="molecule type" value="Genomic_DNA"/>
</dbReference>
<dbReference type="PROSITE" id="PS51375">
    <property type="entry name" value="PPR"/>
    <property type="match status" value="15"/>
</dbReference>
<feature type="repeat" description="PPR" evidence="3">
    <location>
        <begin position="219"/>
        <end position="253"/>
    </location>
</feature>
<proteinExistence type="inferred from homology"/>
<feature type="repeat" description="PPR" evidence="3">
    <location>
        <begin position="429"/>
        <end position="463"/>
    </location>
</feature>
<reference evidence="6 7" key="1">
    <citation type="submission" date="2024-01" db="EMBL/GenBank/DDBJ databases">
        <title>Genome assemblies of Stephania.</title>
        <authorList>
            <person name="Yang L."/>
        </authorList>
    </citation>
    <scope>NUCLEOTIDE SEQUENCE [LARGE SCALE GENOMIC DNA]</scope>
    <source>
        <strain evidence="6">JXDWG</strain>
        <tissue evidence="6">Leaf</tissue>
    </source>
</reference>
<dbReference type="PANTHER" id="PTHR47447">
    <property type="entry name" value="OS03G0856100 PROTEIN"/>
    <property type="match status" value="1"/>
</dbReference>
<evidence type="ECO:0000256" key="1">
    <source>
        <dbReference type="ARBA" id="ARBA00007626"/>
    </source>
</evidence>
<feature type="repeat" description="PPR" evidence="3">
    <location>
        <begin position="949"/>
        <end position="983"/>
    </location>
</feature>
<feature type="repeat" description="PPR" evidence="3">
    <location>
        <begin position="844"/>
        <end position="878"/>
    </location>
</feature>
<feature type="region of interest" description="Disordered" evidence="4">
    <location>
        <begin position="1"/>
        <end position="61"/>
    </location>
</feature>
<dbReference type="Proteomes" id="UP001419268">
    <property type="component" value="Unassembled WGS sequence"/>
</dbReference>
<protein>
    <recommendedName>
        <fullName evidence="5">PROP1-like PPR domain-containing protein</fullName>
    </recommendedName>
</protein>
<dbReference type="NCBIfam" id="TIGR00756">
    <property type="entry name" value="PPR"/>
    <property type="match status" value="13"/>
</dbReference>
<evidence type="ECO:0000256" key="3">
    <source>
        <dbReference type="PROSITE-ProRule" id="PRU00708"/>
    </source>
</evidence>
<comment type="caution">
    <text evidence="6">The sequence shown here is derived from an EMBL/GenBank/DDBJ whole genome shotgun (WGS) entry which is preliminary data.</text>
</comment>
<dbReference type="InterPro" id="IPR033443">
    <property type="entry name" value="PROP1-like_PPR_dom"/>
</dbReference>
<evidence type="ECO:0000313" key="7">
    <source>
        <dbReference type="Proteomes" id="UP001419268"/>
    </source>
</evidence>
<feature type="repeat" description="PPR" evidence="3">
    <location>
        <begin position="254"/>
        <end position="288"/>
    </location>
</feature>
<dbReference type="InterPro" id="IPR011990">
    <property type="entry name" value="TPR-like_helical_dom_sf"/>
</dbReference>
<evidence type="ECO:0000313" key="6">
    <source>
        <dbReference type="EMBL" id="KAK9095587.1"/>
    </source>
</evidence>
<dbReference type="Pfam" id="PF13812">
    <property type="entry name" value="PPR_3"/>
    <property type="match status" value="2"/>
</dbReference>
<organism evidence="6 7">
    <name type="scientific">Stephania cephalantha</name>
    <dbReference type="NCBI Taxonomy" id="152367"/>
    <lineage>
        <taxon>Eukaryota</taxon>
        <taxon>Viridiplantae</taxon>
        <taxon>Streptophyta</taxon>
        <taxon>Embryophyta</taxon>
        <taxon>Tracheophyta</taxon>
        <taxon>Spermatophyta</taxon>
        <taxon>Magnoliopsida</taxon>
        <taxon>Ranunculales</taxon>
        <taxon>Menispermaceae</taxon>
        <taxon>Menispermoideae</taxon>
        <taxon>Cissampelideae</taxon>
        <taxon>Stephania</taxon>
    </lineage>
</organism>
<feature type="repeat" description="PPR" evidence="3">
    <location>
        <begin position="289"/>
        <end position="323"/>
    </location>
</feature>
<feature type="domain" description="PROP1-like PPR" evidence="5">
    <location>
        <begin position="412"/>
        <end position="542"/>
    </location>
</feature>
<dbReference type="Pfam" id="PF13041">
    <property type="entry name" value="PPR_2"/>
    <property type="match status" value="3"/>
</dbReference>
<dbReference type="PANTHER" id="PTHR47447:SF24">
    <property type="entry name" value="PENTATRICOPEPTIDE REPEAT-CONTAINING PROTEIN"/>
    <property type="match status" value="1"/>
</dbReference>
<keyword evidence="2" id="KW-0677">Repeat</keyword>
<feature type="domain" description="PROP1-like PPR" evidence="5">
    <location>
        <begin position="258"/>
        <end position="409"/>
    </location>
</feature>
<feature type="repeat" description="PPR" evidence="3">
    <location>
        <begin position="879"/>
        <end position="913"/>
    </location>
</feature>
<name>A0AAP0EPI0_9MAGN</name>
<dbReference type="AlphaFoldDB" id="A0AAP0EPI0"/>
<comment type="similarity">
    <text evidence="1">Belongs to the PPR family. P subfamily.</text>
</comment>
<feature type="repeat" description="PPR" evidence="3">
    <location>
        <begin position="498"/>
        <end position="532"/>
    </location>
</feature>
<feature type="repeat" description="PPR" evidence="3">
    <location>
        <begin position="184"/>
        <end position="218"/>
    </location>
</feature>
<accession>A0AAP0EPI0</accession>
<evidence type="ECO:0000259" key="5">
    <source>
        <dbReference type="Pfam" id="PF17177"/>
    </source>
</evidence>
<feature type="repeat" description="PPR" evidence="3">
    <location>
        <begin position="704"/>
        <end position="738"/>
    </location>
</feature>
<sequence length="1105" mass="124580">MESMLKTPFLSSPLPIAPHRPTTAHPRKPRKTLATITPDPWTLSDGNPRIPRPFKKNPRKRLSDDNARRIINAKARYLSTLRRNQGSMAQTPRWIRRTPEQMQRYLEDERDGQLYGKHVVAAIKVVRRLAGRGEGEYDMREVMSGFVTRLTFREMCVVLKEQRGWRQARDFFEWMKLQLSYRPTVVVYTILLRVYGQIGKVKLAEQTFLEMLEAECEPDEVACGTMLCAYAKWGRHKAMLSFYSAVQERGVVPSVSVFNFMISSLQKKSQHGKVIQLWKNMLESKVEPNHFTYTIVTCSYAKEGLIKEAFETFHAMKSAKFVPEEVTYSLLISLSVKNGNQDEALKLYEEMRAQRIIPSKYTCASLITIYYKNGNFSKALSLFSEMEKNNIMVDEVIHGLLIRIYGKLGLYDDAQKAFEAIEKAGLLNDEKTYIAMAQVYISAGDFGRALKLLELMRSRNILFSRFAYAVLLQCYTKMENVGSAEVTFHALSKTGLPDAASFQEMLNLYVRLGLLDKAKAFIAQMRKDQVKFDEELCKTVMSFYCREGMVKEVEELLEEVSRFLLIKDNKFMQTSLMAVIGGSREIVNAVDASEELGQPDTEALKMLIVLYLVDGNSSKTKQGVKFLLQATGGLSLVSQLICKFTREGDLQKAEILYEQVTKLGHMPEDAAIASMIGLYGKRQLLRDAEKVFAVAVEVGSSTSRGPLYSAMIDAYAKCGKIFGAQKIYEEMVRKGCELDAVTVSILVNALAIYGKHKEAESIIHKSFQDSLELDTVAYNTFIKAMLEAGKLHFATSIYERMVSVGVAPSVQTYNTMISVYGRLRKLDKAVDMFNKACSLDVPLDEKAYTNMISYYGKAGKIQEAFDLFTKMQGEGIKPGKVSYNIMLNACAIAGLDQDATELFQAMLRDGCSPDSFTYLALVRAYAASKKYSKAEETIIGMQENGICPFCSHFNPLLFAYVKEGLIVEAEKVYGKIVEAGLKPDITCYQNMLRGYMDFGHVAEGISFFEQISESAKSDRFILSAAIHLYKFKGKELEAGIILDSMNRLGVSFLKNLQVGSKLKSPEVSEVEENVGRSGGKNATERRRRACGFLIHKRAEIIMSFK</sequence>
<dbReference type="SUPFAM" id="SSF48452">
    <property type="entry name" value="TPR-like"/>
    <property type="match status" value="1"/>
</dbReference>